<evidence type="ECO:0000313" key="2">
    <source>
        <dbReference type="EMBL" id="SMP42132.1"/>
    </source>
</evidence>
<keyword evidence="1" id="KW-0472">Membrane</keyword>
<evidence type="ECO:0000313" key="3">
    <source>
        <dbReference type="Proteomes" id="UP001158067"/>
    </source>
</evidence>
<keyword evidence="1" id="KW-1133">Transmembrane helix</keyword>
<accession>A0ABY1PQD3</accession>
<evidence type="ECO:0008006" key="4">
    <source>
        <dbReference type="Google" id="ProtNLM"/>
    </source>
</evidence>
<dbReference type="RefSeq" id="WP_283430913.1">
    <property type="nucleotide sequence ID" value="NZ_FXUG01000001.1"/>
</dbReference>
<keyword evidence="1" id="KW-0812">Transmembrane</keyword>
<sequence length="166" mass="17895">MTHSTNSDEYFRCALPVENGSAQIRIGRRSLEAQVQEASIDGFTVLVQASNAAKLSLGRPWILVHDESTLEVHAQWFFHAEDGNVQIGLRRLRDLTRPPMIGGWMPSFVSRHRGVEASGGSLMFVSAVLLAVLSLALPGIGDVLGTSGRIQQGIASLAGGIRSFMP</sequence>
<organism evidence="2 3">
    <name type="scientific">Neorhodopirellula lusitana</name>
    <dbReference type="NCBI Taxonomy" id="445327"/>
    <lineage>
        <taxon>Bacteria</taxon>
        <taxon>Pseudomonadati</taxon>
        <taxon>Planctomycetota</taxon>
        <taxon>Planctomycetia</taxon>
        <taxon>Pirellulales</taxon>
        <taxon>Pirellulaceae</taxon>
        <taxon>Neorhodopirellula</taxon>
    </lineage>
</organism>
<name>A0ABY1PQD3_9BACT</name>
<evidence type="ECO:0000256" key="1">
    <source>
        <dbReference type="SAM" id="Phobius"/>
    </source>
</evidence>
<gene>
    <name evidence="2" type="ORF">SAMN06265222_101718</name>
</gene>
<protein>
    <recommendedName>
        <fullName evidence="4">PilZ domain-containing protein</fullName>
    </recommendedName>
</protein>
<reference evidence="2 3" key="1">
    <citation type="submission" date="2017-05" db="EMBL/GenBank/DDBJ databases">
        <authorList>
            <person name="Varghese N."/>
            <person name="Submissions S."/>
        </authorList>
    </citation>
    <scope>NUCLEOTIDE SEQUENCE [LARGE SCALE GENOMIC DNA]</scope>
    <source>
        <strain evidence="2 3">DSM 25457</strain>
    </source>
</reference>
<dbReference type="Proteomes" id="UP001158067">
    <property type="component" value="Unassembled WGS sequence"/>
</dbReference>
<feature type="transmembrane region" description="Helical" evidence="1">
    <location>
        <begin position="121"/>
        <end position="140"/>
    </location>
</feature>
<proteinExistence type="predicted"/>
<comment type="caution">
    <text evidence="2">The sequence shown here is derived from an EMBL/GenBank/DDBJ whole genome shotgun (WGS) entry which is preliminary data.</text>
</comment>
<dbReference type="EMBL" id="FXUG01000001">
    <property type="protein sequence ID" value="SMP42132.1"/>
    <property type="molecule type" value="Genomic_DNA"/>
</dbReference>
<keyword evidence="3" id="KW-1185">Reference proteome</keyword>